<protein>
    <submittedName>
        <fullName evidence="1">Uncharacterized protein</fullName>
    </submittedName>
</protein>
<dbReference type="Proteomes" id="UP001208935">
    <property type="component" value="Unassembled WGS sequence"/>
</dbReference>
<comment type="caution">
    <text evidence="1">The sequence shown here is derived from an EMBL/GenBank/DDBJ whole genome shotgun (WGS) entry which is preliminary data.</text>
</comment>
<proteinExistence type="predicted"/>
<reference evidence="2" key="1">
    <citation type="submission" date="2023-07" db="EMBL/GenBank/DDBJ databases">
        <title>Verminephrobacter genomes.</title>
        <authorList>
            <person name="Lund M.B."/>
        </authorList>
    </citation>
    <scope>NUCLEOTIDE SEQUENCE [LARGE SCALE GENOMIC DNA]</scope>
    <source>
        <strain evidence="2">AtM5-05</strain>
    </source>
</reference>
<evidence type="ECO:0000313" key="1">
    <source>
        <dbReference type="EMBL" id="MCW5319660.1"/>
    </source>
</evidence>
<dbReference type="RefSeq" id="WP_265280664.1">
    <property type="nucleotide sequence ID" value="NZ_QZCW01000001.1"/>
</dbReference>
<organism evidence="1 2">
    <name type="scientific">Verminephrobacter aporrectodeae subsp. tuberculatae</name>
    <dbReference type="NCBI Taxonomy" id="1110392"/>
    <lineage>
        <taxon>Bacteria</taxon>
        <taxon>Pseudomonadati</taxon>
        <taxon>Pseudomonadota</taxon>
        <taxon>Betaproteobacteria</taxon>
        <taxon>Burkholderiales</taxon>
        <taxon>Comamonadaceae</taxon>
        <taxon>Verminephrobacter</taxon>
    </lineage>
</organism>
<gene>
    <name evidence="1" type="ORF">D5039_00220</name>
</gene>
<name>A0ABT3KN05_9BURK</name>
<evidence type="ECO:0000313" key="2">
    <source>
        <dbReference type="Proteomes" id="UP001208935"/>
    </source>
</evidence>
<sequence length="217" mass="24515">MSHFLEIIADVPPKAPANRWPTVYRLAKGQLYRAFVNVPESMCPDGQPQHERVVFFETPRDGNASVFLQALLAHAWVQDTSDWVKHGYIHGIELAYHLECYGFSENRDVRVFELGTGRKDGVRQDGVRYVNPAQVDLFVAPQVQIRLREVLRSIEVGTPTAAHDITHAALQAAIGFISGFEDDADQVGVTELLALLRRVTDARQIADVRRAEWERQQ</sequence>
<accession>A0ABT3KN05</accession>
<keyword evidence="2" id="KW-1185">Reference proteome</keyword>
<dbReference type="EMBL" id="QZCW01000001">
    <property type="protein sequence ID" value="MCW5319660.1"/>
    <property type="molecule type" value="Genomic_DNA"/>
</dbReference>